<feature type="binding site" evidence="7">
    <location>
        <position position="236"/>
    </location>
    <ligand>
        <name>Zn(2+)</name>
        <dbReference type="ChEBI" id="CHEBI:29105"/>
    </ligand>
</feature>
<dbReference type="EMBL" id="BAAADD010000007">
    <property type="protein sequence ID" value="GAA0577499.1"/>
    <property type="molecule type" value="Genomic_DNA"/>
</dbReference>
<comment type="subcellular location">
    <subcellularLocation>
        <location evidence="7">Cytoplasm</location>
    </subcellularLocation>
</comment>
<evidence type="ECO:0000256" key="7">
    <source>
        <dbReference type="HAMAP-Rule" id="MF_00372"/>
    </source>
</evidence>
<dbReference type="Proteomes" id="UP001499951">
    <property type="component" value="Unassembled WGS sequence"/>
</dbReference>
<dbReference type="InterPro" id="IPR006680">
    <property type="entry name" value="Amidohydro-rel"/>
</dbReference>
<feature type="binding site" evidence="7">
    <location>
        <position position="316"/>
    </location>
    <ligand>
        <name>4-imidazolone-5-propanoate</name>
        <dbReference type="ChEBI" id="CHEBI:77893"/>
    </ligand>
</feature>
<reference evidence="10" key="1">
    <citation type="journal article" date="2019" name="Int. J. Syst. Evol. Microbiol.">
        <title>The Global Catalogue of Microorganisms (GCM) 10K type strain sequencing project: providing services to taxonomists for standard genome sequencing and annotation.</title>
        <authorList>
            <consortium name="The Broad Institute Genomics Platform"/>
            <consortium name="The Broad Institute Genome Sequencing Center for Infectious Disease"/>
            <person name="Wu L."/>
            <person name="Ma J."/>
        </authorList>
    </citation>
    <scope>NUCLEOTIDE SEQUENCE [LARGE SCALE GENOMIC DNA]</scope>
    <source>
        <strain evidence="10">JCM 15089</strain>
    </source>
</reference>
<evidence type="ECO:0000313" key="10">
    <source>
        <dbReference type="Proteomes" id="UP001499951"/>
    </source>
</evidence>
<dbReference type="EC" id="3.5.2.7" evidence="1 7"/>
<evidence type="ECO:0000313" key="9">
    <source>
        <dbReference type="EMBL" id="GAA0577499.1"/>
    </source>
</evidence>
<feature type="binding site" evidence="7">
    <location>
        <position position="75"/>
    </location>
    <ligand>
        <name>4-imidazolone-5-propanoate</name>
        <dbReference type="ChEBI" id="CHEBI:77893"/>
    </ligand>
</feature>
<dbReference type="InterPro" id="IPR005920">
    <property type="entry name" value="HutI"/>
</dbReference>
<feature type="binding site" evidence="7">
    <location>
        <position position="239"/>
    </location>
    <ligand>
        <name>4-imidazolone-5-propanoate</name>
        <dbReference type="ChEBI" id="CHEBI:77893"/>
    </ligand>
</feature>
<dbReference type="SUPFAM" id="SSF51338">
    <property type="entry name" value="Composite domain of metallo-dependent hydrolases"/>
    <property type="match status" value="1"/>
</dbReference>
<keyword evidence="7" id="KW-0963">Cytoplasm</keyword>
<keyword evidence="10" id="KW-1185">Reference proteome</keyword>
<feature type="binding site" evidence="7">
    <location>
        <position position="311"/>
    </location>
    <ligand>
        <name>Zn(2+)</name>
        <dbReference type="ChEBI" id="CHEBI:29105"/>
    </ligand>
</feature>
<accession>A0ABP3Q0Q7</accession>
<dbReference type="Gene3D" id="3.20.20.140">
    <property type="entry name" value="Metal-dependent hydrolases"/>
    <property type="match status" value="1"/>
</dbReference>
<dbReference type="InterPro" id="IPR032466">
    <property type="entry name" value="Metal_Hydrolase"/>
</dbReference>
<comment type="function">
    <text evidence="7">Catalyzes the hydrolytic cleavage of the carbon-nitrogen bond in imidazolone-5-propanoate to yield N-formimidoyl-L-glutamate. It is the third step in the universal histidine degradation pathway.</text>
</comment>
<proteinExistence type="inferred from homology"/>
<dbReference type="Gene3D" id="2.30.40.10">
    <property type="entry name" value="Urease, subunit C, domain 1"/>
    <property type="match status" value="1"/>
</dbReference>
<evidence type="ECO:0000256" key="1">
    <source>
        <dbReference type="ARBA" id="ARBA00012864"/>
    </source>
</evidence>
<comment type="caution">
    <text evidence="9">The sequence shown here is derived from an EMBL/GenBank/DDBJ whole genome shotgun (WGS) entry which is preliminary data.</text>
</comment>
<keyword evidence="6 7" id="KW-0408">Iron</keyword>
<gene>
    <name evidence="7 9" type="primary">hutI</name>
    <name evidence="9" type="ORF">GCM10008942_27980</name>
</gene>
<organism evidence="9 10">
    <name type="scientific">Rhizomicrobium electricum</name>
    <dbReference type="NCBI Taxonomy" id="480070"/>
    <lineage>
        <taxon>Bacteria</taxon>
        <taxon>Pseudomonadati</taxon>
        <taxon>Pseudomonadota</taxon>
        <taxon>Alphaproteobacteria</taxon>
        <taxon>Micropepsales</taxon>
        <taxon>Micropepsaceae</taxon>
        <taxon>Rhizomicrobium</taxon>
    </lineage>
</organism>
<feature type="binding site" evidence="7">
    <location>
        <position position="171"/>
    </location>
    <ligand>
        <name>4-imidazolone-5-propanoate</name>
        <dbReference type="ChEBI" id="CHEBI:77893"/>
    </ligand>
</feature>
<evidence type="ECO:0000259" key="8">
    <source>
        <dbReference type="Pfam" id="PF01979"/>
    </source>
</evidence>
<comment type="catalytic activity">
    <reaction evidence="7">
        <text>4-imidazolone-5-propanoate + H2O = N-formimidoyl-L-glutamate</text>
        <dbReference type="Rhea" id="RHEA:23660"/>
        <dbReference type="ChEBI" id="CHEBI:15377"/>
        <dbReference type="ChEBI" id="CHEBI:58928"/>
        <dbReference type="ChEBI" id="CHEBI:77893"/>
        <dbReference type="EC" id="3.5.2.7"/>
    </reaction>
</comment>
<feature type="binding site" evidence="7">
    <location>
        <position position="138"/>
    </location>
    <ligand>
        <name>N-formimidoyl-L-glutamate</name>
        <dbReference type="ChEBI" id="CHEBI:58928"/>
    </ligand>
</feature>
<feature type="binding site" evidence="7">
    <location>
        <position position="68"/>
    </location>
    <ligand>
        <name>Fe(3+)</name>
        <dbReference type="ChEBI" id="CHEBI:29034"/>
    </ligand>
</feature>
<evidence type="ECO:0000256" key="3">
    <source>
        <dbReference type="ARBA" id="ARBA00022801"/>
    </source>
</evidence>
<dbReference type="Pfam" id="PF01979">
    <property type="entry name" value="Amidohydro_1"/>
    <property type="match status" value="1"/>
</dbReference>
<keyword evidence="4 7" id="KW-0369">Histidine metabolism</keyword>
<dbReference type="SUPFAM" id="SSF51556">
    <property type="entry name" value="Metallo-dependent hydrolases"/>
    <property type="match status" value="1"/>
</dbReference>
<feature type="binding site" evidence="7">
    <location>
        <position position="68"/>
    </location>
    <ligand>
        <name>Zn(2+)</name>
        <dbReference type="ChEBI" id="CHEBI:29105"/>
    </ligand>
</feature>
<feature type="binding site" evidence="7">
    <location>
        <position position="66"/>
    </location>
    <ligand>
        <name>Zn(2+)</name>
        <dbReference type="ChEBI" id="CHEBI:29105"/>
    </ligand>
</feature>
<protein>
    <recommendedName>
        <fullName evidence="1 7">Imidazolonepropionase</fullName>
        <ecNumber evidence="1 7">3.5.2.7</ecNumber>
    </recommendedName>
    <alternativeName>
        <fullName evidence="7">Imidazolone-5-propionate hydrolase</fullName>
    </alternativeName>
</protein>
<comment type="cofactor">
    <cofactor evidence="7">
        <name>Zn(2+)</name>
        <dbReference type="ChEBI" id="CHEBI:29105"/>
    </cofactor>
    <cofactor evidence="7">
        <name>Fe(3+)</name>
        <dbReference type="ChEBI" id="CHEBI:29034"/>
    </cofactor>
    <text evidence="7">Binds 1 zinc or iron ion per subunit.</text>
</comment>
<feature type="binding site" evidence="7">
    <location>
        <position position="66"/>
    </location>
    <ligand>
        <name>Fe(3+)</name>
        <dbReference type="ChEBI" id="CHEBI:29034"/>
    </ligand>
</feature>
<feature type="binding site" evidence="7">
    <location>
        <position position="313"/>
    </location>
    <ligand>
        <name>N-formimidoyl-L-glutamate</name>
        <dbReference type="ChEBI" id="CHEBI:58928"/>
    </ligand>
</feature>
<name>A0ABP3Q0Q7_9PROT</name>
<keyword evidence="3 7" id="KW-0378">Hydrolase</keyword>
<dbReference type="PANTHER" id="PTHR42752">
    <property type="entry name" value="IMIDAZOLONEPROPIONASE"/>
    <property type="match status" value="1"/>
</dbReference>
<keyword evidence="2 7" id="KW-0479">Metal-binding</keyword>
<dbReference type="RefSeq" id="WP_166936199.1">
    <property type="nucleotide sequence ID" value="NZ_BAAADD010000007.1"/>
</dbReference>
<dbReference type="PANTHER" id="PTHR42752:SF1">
    <property type="entry name" value="IMIDAZOLONEPROPIONASE-RELATED"/>
    <property type="match status" value="1"/>
</dbReference>
<feature type="binding site" evidence="7">
    <location>
        <position position="236"/>
    </location>
    <ligand>
        <name>Fe(3+)</name>
        <dbReference type="ChEBI" id="CHEBI:29034"/>
    </ligand>
</feature>
<dbReference type="NCBIfam" id="TIGR01224">
    <property type="entry name" value="hutI"/>
    <property type="match status" value="1"/>
</dbReference>
<evidence type="ECO:0000256" key="6">
    <source>
        <dbReference type="ARBA" id="ARBA00023004"/>
    </source>
</evidence>
<feature type="domain" description="Amidohydrolase-related" evidence="8">
    <location>
        <begin position="57"/>
        <end position="377"/>
    </location>
</feature>
<comment type="similarity">
    <text evidence="7">Belongs to the metallo-dependent hydrolases superfamily. HutI family.</text>
</comment>
<comment type="pathway">
    <text evidence="7">Amino-acid degradation; L-histidine degradation into L-glutamate; N-formimidoyl-L-glutamate from L-histidine: step 3/3.</text>
</comment>
<keyword evidence="5 7" id="KW-0862">Zinc</keyword>
<evidence type="ECO:0000256" key="2">
    <source>
        <dbReference type="ARBA" id="ARBA00022723"/>
    </source>
</evidence>
<dbReference type="InterPro" id="IPR011059">
    <property type="entry name" value="Metal-dep_hydrolase_composite"/>
</dbReference>
<evidence type="ECO:0000256" key="5">
    <source>
        <dbReference type="ARBA" id="ARBA00022833"/>
    </source>
</evidence>
<feature type="binding site" evidence="7">
    <location>
        <position position="315"/>
    </location>
    <ligand>
        <name>N-formimidoyl-L-glutamate</name>
        <dbReference type="ChEBI" id="CHEBI:58928"/>
    </ligand>
</feature>
<dbReference type="HAMAP" id="MF_00372">
    <property type="entry name" value="HutI"/>
    <property type="match status" value="1"/>
</dbReference>
<feature type="binding site" evidence="7">
    <location>
        <position position="311"/>
    </location>
    <ligand>
        <name>Fe(3+)</name>
        <dbReference type="ChEBI" id="CHEBI:29034"/>
    </ligand>
</feature>
<sequence>MWDILLTDCRTATMDSAGVIDDAAIGIAGERLTYVGPRCDLPAGDLARSVHRLGGAWVLPGFVDCHTHLVYAGNRDRERRMRADGMSYEDIARSGGGIMATVRDTRAANAETLTDLTVARARAMAREGVTTIEIKSGYGLDLGNELKMLRVAGRVGKVVPMRVCRTLLGAHALPPEFAGNRDAYVRLVCEEMIPAVARERLAEAVDVFCEAIAFTPDETECIFAAAAAHGLKVKLHADQRSDMGGGALAARHRALSADHLEHLSAAGVVAMAEAGTVAVLLPYAYHHLGDTHLPPIEALRRAHVPIAIATDCNPGTSPMHSPLRLKEVACEVFGLSPQEALMGMTINAARALGLAAETGSLAAGKSADLAIWDIPDPTALSPENGHLIGRIFRGQPDGDLP</sequence>
<feature type="binding site" evidence="7">
    <location>
        <position position="138"/>
    </location>
    <ligand>
        <name>4-imidazolone-5-propanoate</name>
        <dbReference type="ChEBI" id="CHEBI:77893"/>
    </ligand>
</feature>
<evidence type="ECO:0000256" key="4">
    <source>
        <dbReference type="ARBA" id="ARBA00022808"/>
    </source>
</evidence>